<evidence type="ECO:0000256" key="3">
    <source>
        <dbReference type="SAM" id="MobiDB-lite"/>
    </source>
</evidence>
<feature type="region of interest" description="Disordered" evidence="3">
    <location>
        <begin position="255"/>
        <end position="289"/>
    </location>
</feature>
<feature type="compositionally biased region" description="Basic and acidic residues" evidence="3">
    <location>
        <begin position="267"/>
        <end position="289"/>
    </location>
</feature>
<keyword evidence="4" id="KW-0472">Membrane</keyword>
<accession>A0A2P4XFA4</accession>
<keyword evidence="2 7" id="KW-0238">DNA-binding</keyword>
<evidence type="ECO:0000259" key="5">
    <source>
        <dbReference type="PROSITE" id="PS50090"/>
    </source>
</evidence>
<sequence>MQSQLSCSDELLEPPMAQRLRKERKPVCKWTEKEDLMMLKLVQKYGTRHWTVIGTKLPGRNGKQCRERWHNQLDPAIRKEPWTPDEEHILKEFLKELHDKYGNKWAEIAKLLPGRTDNAIKNHWNSSKRRLKRGVTSTASQRKHRGSSGSDSSSTGDFPDAPSPLSIGINPLNTLLTDQLDLTNLYPTSFLQSPLAIQTAQIGSPHSTLCWTPTDATYNRLNAMWGIPAMPNWTSPGLNNPLKTTTTIEPVSTKLASDRAPVMSGKRLLDDKSESHQKESPTKKKLKKDDPSLEILANAALLQSMGHTVQVKKMLGQIVKQTANKMSVAGRRGISASAKRMSAEGEHHQHLVFEGDFSKSLVLGVSLFVTVGGVGVPVALYRYQNWKHGFPQQ</sequence>
<dbReference type="SUPFAM" id="SSF46689">
    <property type="entry name" value="Homeodomain-like"/>
    <property type="match status" value="1"/>
</dbReference>
<evidence type="ECO:0000313" key="8">
    <source>
        <dbReference type="Proteomes" id="UP000237271"/>
    </source>
</evidence>
<dbReference type="CDD" id="cd00167">
    <property type="entry name" value="SANT"/>
    <property type="match status" value="2"/>
</dbReference>
<evidence type="ECO:0000256" key="2">
    <source>
        <dbReference type="ARBA" id="ARBA00023125"/>
    </source>
</evidence>
<feature type="domain" description="HTH myb-type" evidence="6">
    <location>
        <begin position="22"/>
        <end position="77"/>
    </location>
</feature>
<organism evidence="7 8">
    <name type="scientific">Phytophthora palmivora</name>
    <dbReference type="NCBI Taxonomy" id="4796"/>
    <lineage>
        <taxon>Eukaryota</taxon>
        <taxon>Sar</taxon>
        <taxon>Stramenopiles</taxon>
        <taxon>Oomycota</taxon>
        <taxon>Peronosporomycetes</taxon>
        <taxon>Peronosporales</taxon>
        <taxon>Peronosporaceae</taxon>
        <taxon>Phytophthora</taxon>
    </lineage>
</organism>
<dbReference type="EMBL" id="NCKW01011154">
    <property type="protein sequence ID" value="POM64227.1"/>
    <property type="molecule type" value="Genomic_DNA"/>
</dbReference>
<evidence type="ECO:0000256" key="1">
    <source>
        <dbReference type="ARBA" id="ARBA00022737"/>
    </source>
</evidence>
<gene>
    <name evidence="7" type="ORF">PHPALM_20274</name>
</gene>
<dbReference type="InterPro" id="IPR050560">
    <property type="entry name" value="MYB_TF"/>
</dbReference>
<dbReference type="PANTHER" id="PTHR45614">
    <property type="entry name" value="MYB PROTEIN-RELATED"/>
    <property type="match status" value="1"/>
</dbReference>
<dbReference type="PROSITE" id="PS51294">
    <property type="entry name" value="HTH_MYB"/>
    <property type="match status" value="2"/>
</dbReference>
<dbReference type="InterPro" id="IPR001005">
    <property type="entry name" value="SANT/Myb"/>
</dbReference>
<evidence type="ECO:0000256" key="4">
    <source>
        <dbReference type="SAM" id="Phobius"/>
    </source>
</evidence>
<dbReference type="InterPro" id="IPR009057">
    <property type="entry name" value="Homeodomain-like_sf"/>
</dbReference>
<dbReference type="AlphaFoldDB" id="A0A2P4XFA4"/>
<feature type="domain" description="HTH myb-type" evidence="6">
    <location>
        <begin position="78"/>
        <end position="132"/>
    </location>
</feature>
<evidence type="ECO:0000313" key="7">
    <source>
        <dbReference type="EMBL" id="POM64227.1"/>
    </source>
</evidence>
<dbReference type="GO" id="GO:0000981">
    <property type="term" value="F:DNA-binding transcription factor activity, RNA polymerase II-specific"/>
    <property type="evidence" value="ECO:0007669"/>
    <property type="project" value="TreeGrafter"/>
</dbReference>
<dbReference type="InterPro" id="IPR017930">
    <property type="entry name" value="Myb_dom"/>
</dbReference>
<protein>
    <submittedName>
        <fullName evidence="7">Myb-like DNA-binding protein</fullName>
    </submittedName>
</protein>
<feature type="transmembrane region" description="Helical" evidence="4">
    <location>
        <begin position="361"/>
        <end position="383"/>
    </location>
</feature>
<dbReference type="SMART" id="SM00717">
    <property type="entry name" value="SANT"/>
    <property type="match status" value="2"/>
</dbReference>
<keyword evidence="4" id="KW-0812">Transmembrane</keyword>
<dbReference type="GO" id="GO:0005634">
    <property type="term" value="C:nucleus"/>
    <property type="evidence" value="ECO:0007669"/>
    <property type="project" value="TreeGrafter"/>
</dbReference>
<dbReference type="GO" id="GO:0000978">
    <property type="term" value="F:RNA polymerase II cis-regulatory region sequence-specific DNA binding"/>
    <property type="evidence" value="ECO:0007669"/>
    <property type="project" value="TreeGrafter"/>
</dbReference>
<dbReference type="Pfam" id="PF00249">
    <property type="entry name" value="Myb_DNA-binding"/>
    <property type="match status" value="2"/>
</dbReference>
<keyword evidence="8" id="KW-1185">Reference proteome</keyword>
<comment type="caution">
    <text evidence="7">The sequence shown here is derived from an EMBL/GenBank/DDBJ whole genome shotgun (WGS) entry which is preliminary data.</text>
</comment>
<keyword evidence="1" id="KW-0677">Repeat</keyword>
<proteinExistence type="predicted"/>
<feature type="domain" description="Myb-like" evidence="5">
    <location>
        <begin position="74"/>
        <end position="128"/>
    </location>
</feature>
<feature type="domain" description="Myb-like" evidence="5">
    <location>
        <begin position="29"/>
        <end position="73"/>
    </location>
</feature>
<keyword evidence="4" id="KW-1133">Transmembrane helix</keyword>
<dbReference type="Gene3D" id="1.10.10.60">
    <property type="entry name" value="Homeodomain-like"/>
    <property type="match status" value="2"/>
</dbReference>
<dbReference type="Proteomes" id="UP000237271">
    <property type="component" value="Unassembled WGS sequence"/>
</dbReference>
<dbReference type="PANTHER" id="PTHR45614:SF232">
    <property type="entry name" value="TRANSCRIPTION FACTOR MYB3R-2"/>
    <property type="match status" value="1"/>
</dbReference>
<dbReference type="PROSITE" id="PS50090">
    <property type="entry name" value="MYB_LIKE"/>
    <property type="match status" value="2"/>
</dbReference>
<evidence type="ECO:0000259" key="6">
    <source>
        <dbReference type="PROSITE" id="PS51294"/>
    </source>
</evidence>
<reference evidence="7 8" key="1">
    <citation type="journal article" date="2017" name="Genome Biol. Evol.">
        <title>Phytophthora megakarya and P. palmivora, closely related causal agents of cacao black pod rot, underwent increases in genome sizes and gene numbers by different mechanisms.</title>
        <authorList>
            <person name="Ali S.S."/>
            <person name="Shao J."/>
            <person name="Lary D.J."/>
            <person name="Kronmiller B."/>
            <person name="Shen D."/>
            <person name="Strem M.D."/>
            <person name="Amoako-Attah I."/>
            <person name="Akrofi A.Y."/>
            <person name="Begoude B.A."/>
            <person name="Ten Hoopen G.M."/>
            <person name="Coulibaly K."/>
            <person name="Kebe B.I."/>
            <person name="Melnick R.L."/>
            <person name="Guiltinan M.J."/>
            <person name="Tyler B.M."/>
            <person name="Meinhardt L.W."/>
            <person name="Bailey B.A."/>
        </authorList>
    </citation>
    <scope>NUCLEOTIDE SEQUENCE [LARGE SCALE GENOMIC DNA]</scope>
    <source>
        <strain evidence="8">sbr112.9</strain>
    </source>
</reference>
<feature type="region of interest" description="Disordered" evidence="3">
    <location>
        <begin position="119"/>
        <end position="164"/>
    </location>
</feature>
<dbReference type="FunFam" id="1.10.10.60:FF:000010">
    <property type="entry name" value="Transcriptional activator Myb isoform A"/>
    <property type="match status" value="1"/>
</dbReference>
<name>A0A2P4XFA4_9STRA</name>
<feature type="compositionally biased region" description="Low complexity" evidence="3">
    <location>
        <begin position="147"/>
        <end position="157"/>
    </location>
</feature>
<dbReference type="OrthoDB" id="2143914at2759"/>